<evidence type="ECO:0000313" key="1">
    <source>
        <dbReference type="EMBL" id="PST41834.1"/>
    </source>
</evidence>
<accession>A0A2T3G2S0</accession>
<comment type="caution">
    <text evidence="1">The sequence shown here is derived from an EMBL/GenBank/DDBJ whole genome shotgun (WGS) entry which is preliminary data.</text>
</comment>
<proteinExistence type="predicted"/>
<dbReference type="Proteomes" id="UP000241201">
    <property type="component" value="Unassembled WGS sequence"/>
</dbReference>
<protein>
    <recommendedName>
        <fullName evidence="3">Phage protein</fullName>
    </recommendedName>
</protein>
<keyword evidence="2" id="KW-1185">Reference proteome</keyword>
<sequence length="80" mass="9037">MNKYTKKPVTIEAVQWNGDNTNEIISFCGSCCVPKQTYLIIQTLEGNHIADIGDYIIKGIKGEFYPCKPDIFKNTYSKAD</sequence>
<reference evidence="2" key="1">
    <citation type="submission" date="2018-03" db="EMBL/GenBank/DDBJ databases">
        <title>Lachnoclostridium SNUG30370 gen.nov., sp.nov., isolated from human faeces.</title>
        <authorList>
            <person name="Seo B."/>
            <person name="Jeon K."/>
            <person name="Ko G."/>
        </authorList>
    </citation>
    <scope>NUCLEOTIDE SEQUENCE [LARGE SCALE GENOMIC DNA]</scope>
    <source>
        <strain evidence="2">SNUG30370</strain>
    </source>
</reference>
<organism evidence="1 2">
    <name type="scientific">Faecalibacillus faecis</name>
    <dbReference type="NCBI Taxonomy" id="1982628"/>
    <lineage>
        <taxon>Bacteria</taxon>
        <taxon>Bacillati</taxon>
        <taxon>Bacillota</taxon>
        <taxon>Erysipelotrichia</taxon>
        <taxon>Erysipelotrichales</taxon>
        <taxon>Coprobacillaceae</taxon>
        <taxon>Faecalibacillus</taxon>
    </lineage>
</organism>
<name>A0A2T3G2S0_9FIRM</name>
<gene>
    <name evidence="1" type="ORF">C7U55_02360</name>
</gene>
<dbReference type="EMBL" id="PYLP01000002">
    <property type="protein sequence ID" value="PST41834.1"/>
    <property type="molecule type" value="Genomic_DNA"/>
</dbReference>
<evidence type="ECO:0000313" key="2">
    <source>
        <dbReference type="Proteomes" id="UP000241201"/>
    </source>
</evidence>
<evidence type="ECO:0008006" key="3">
    <source>
        <dbReference type="Google" id="ProtNLM"/>
    </source>
</evidence>
<dbReference type="AlphaFoldDB" id="A0A2T3G2S0"/>